<evidence type="ECO:0000313" key="2">
    <source>
        <dbReference type="Proteomes" id="UP001189429"/>
    </source>
</evidence>
<evidence type="ECO:0000313" key="1">
    <source>
        <dbReference type="EMBL" id="CAK0843928.1"/>
    </source>
</evidence>
<dbReference type="Gene3D" id="3.60.10.10">
    <property type="entry name" value="Endonuclease/exonuclease/phosphatase"/>
    <property type="match status" value="1"/>
</dbReference>
<proteinExistence type="predicted"/>
<gene>
    <name evidence="1" type="ORF">PCOR1329_LOCUS38125</name>
</gene>
<name>A0ABN9TEM2_9DINO</name>
<keyword evidence="2" id="KW-1185">Reference proteome</keyword>
<evidence type="ECO:0008006" key="3">
    <source>
        <dbReference type="Google" id="ProtNLM"/>
    </source>
</evidence>
<feature type="non-terminal residue" evidence="1">
    <location>
        <position position="811"/>
    </location>
</feature>
<accession>A0ABN9TEM2</accession>
<protein>
    <recommendedName>
        <fullName evidence="3">Endonuclease/exonuclease/phosphatase domain-containing protein</fullName>
    </recommendedName>
</protein>
<dbReference type="SUPFAM" id="SSF56219">
    <property type="entry name" value="DNase I-like"/>
    <property type="match status" value="1"/>
</dbReference>
<dbReference type="InterPro" id="IPR036691">
    <property type="entry name" value="Endo/exonu/phosph_ase_sf"/>
</dbReference>
<feature type="non-terminal residue" evidence="1">
    <location>
        <position position="1"/>
    </location>
</feature>
<reference evidence="1" key="1">
    <citation type="submission" date="2023-10" db="EMBL/GenBank/DDBJ databases">
        <authorList>
            <person name="Chen Y."/>
            <person name="Shah S."/>
            <person name="Dougan E. K."/>
            <person name="Thang M."/>
            <person name="Chan C."/>
        </authorList>
    </citation>
    <scope>NUCLEOTIDE SEQUENCE [LARGE SCALE GENOMIC DNA]</scope>
</reference>
<sequence length="811" mass="91595">DFLTAQLDSKLASVKAEIIGEFATQLKGPLGAVVGQQQQRNAQFTGQIQSLQATSSKLEEAQIPIKDYENLIEWDRPADTSIIVGTAAENFMLDEFKASIQPIIDRCEFGDGGWEAVCKSPARRFLIQFSGDANASVRRVRTFYSKLKGADGEWLNTMVNSVHGQRTRLFLGLDRSGKTARREFQTKKLTQICKTQHDTKRWRGDRQQGIIYCNNLPILSISVGSTKDEPTKLLFNYQGCLAHGINREDVRAKFEEDPLKRKKKVTHMLQVLNSTPALAMQEVHGSETELAHALHLGHKPAAIFTSIPERGTGGAAIVLPGLSQEEAADPDRFRRTAPVLGRVQRLQIKSDLAGAPEGAQPSMVVIYNVHNFHLTQDQVQRAAGTIRAELSAAGQQPERITVMIMGDFNVMDEAPLEMTAPLVNKGLPRLRNAHPEHQLLWGQALGDMVEVDPELPARYTEHSQQCTRIDKIYNSSPPWLLTQWCAKVDMPMAPDMLYDRGISDHAPVHLRLSARAREDRESQPIPQHIFEHPLFIKYFDLLVSHADLDSYTPFARLQEFKRLIREAARLTRNDLTDMHAPCSSAALATCRAISRAVWRSDWQSARALKARTELGDQFLDISDPNNLTLIEPGTFRRVFEQHQKSHQDQRTEALLQEESAADTPFQQRQRLRKMRKVIQKRGKLWAPTGKTLKLKAIEVMHDHSTTETPAAMIEELRRQWSQVFQARPSHLQHVKRYLEKHIVPYDCTDMDIPTLGKMKNLISRLNNSAPGPDGIPYMAWKRIPSSAQLMLDVTIEIMQGYPVPLTFNDSL</sequence>
<organism evidence="1 2">
    <name type="scientific">Prorocentrum cordatum</name>
    <dbReference type="NCBI Taxonomy" id="2364126"/>
    <lineage>
        <taxon>Eukaryota</taxon>
        <taxon>Sar</taxon>
        <taxon>Alveolata</taxon>
        <taxon>Dinophyceae</taxon>
        <taxon>Prorocentrales</taxon>
        <taxon>Prorocentraceae</taxon>
        <taxon>Prorocentrum</taxon>
    </lineage>
</organism>
<comment type="caution">
    <text evidence="1">The sequence shown here is derived from an EMBL/GenBank/DDBJ whole genome shotgun (WGS) entry which is preliminary data.</text>
</comment>
<dbReference type="Proteomes" id="UP001189429">
    <property type="component" value="Unassembled WGS sequence"/>
</dbReference>
<dbReference type="EMBL" id="CAUYUJ010014616">
    <property type="protein sequence ID" value="CAK0843928.1"/>
    <property type="molecule type" value="Genomic_DNA"/>
</dbReference>